<evidence type="ECO:0000259" key="6">
    <source>
        <dbReference type="PROSITE" id="PS50011"/>
    </source>
</evidence>
<feature type="domain" description="Protein kinase" evidence="6">
    <location>
        <begin position="1"/>
        <end position="50"/>
    </location>
</feature>
<dbReference type="PROSITE" id="PS50011">
    <property type="entry name" value="PROTEIN_KINASE_DOM"/>
    <property type="match status" value="1"/>
</dbReference>
<keyword evidence="1" id="KW-0723">Serine/threonine-protein kinase</keyword>
<proteinExistence type="predicted"/>
<dbReference type="RefSeq" id="XP_014145248.1">
    <property type="nucleotide sequence ID" value="XM_014289773.1"/>
</dbReference>
<dbReference type="eggNOG" id="KOG0599">
    <property type="taxonomic scope" value="Eukaryota"/>
</dbReference>
<dbReference type="InterPro" id="IPR000719">
    <property type="entry name" value="Prot_kinase_dom"/>
</dbReference>
<organism evidence="7 8">
    <name type="scientific">Sphaeroforma arctica JP610</name>
    <dbReference type="NCBI Taxonomy" id="667725"/>
    <lineage>
        <taxon>Eukaryota</taxon>
        <taxon>Ichthyosporea</taxon>
        <taxon>Ichthyophonida</taxon>
        <taxon>Sphaeroforma</taxon>
    </lineage>
</organism>
<evidence type="ECO:0000256" key="1">
    <source>
        <dbReference type="ARBA" id="ARBA00022527"/>
    </source>
</evidence>
<feature type="non-terminal residue" evidence="7">
    <location>
        <position position="50"/>
    </location>
</feature>
<accession>A0A0L0F404</accession>
<dbReference type="EMBL" id="KQ248979">
    <property type="protein sequence ID" value="KNC71346.1"/>
    <property type="molecule type" value="Genomic_DNA"/>
</dbReference>
<dbReference type="GO" id="GO:0004674">
    <property type="term" value="F:protein serine/threonine kinase activity"/>
    <property type="evidence" value="ECO:0007669"/>
    <property type="project" value="UniProtKB-KW"/>
</dbReference>
<keyword evidence="5" id="KW-0067">ATP-binding</keyword>
<dbReference type="PANTHER" id="PTHR24345:SF0">
    <property type="entry name" value="CELL CYCLE SERINE_THREONINE-PROTEIN KINASE CDC5_MSD2"/>
    <property type="match status" value="1"/>
</dbReference>
<dbReference type="InterPro" id="IPR011009">
    <property type="entry name" value="Kinase-like_dom_sf"/>
</dbReference>
<evidence type="ECO:0000313" key="8">
    <source>
        <dbReference type="Proteomes" id="UP000054560"/>
    </source>
</evidence>
<dbReference type="InterPro" id="IPR008271">
    <property type="entry name" value="Ser/Thr_kinase_AS"/>
</dbReference>
<dbReference type="OrthoDB" id="2146423at2759"/>
<reference evidence="7 8" key="1">
    <citation type="submission" date="2011-02" db="EMBL/GenBank/DDBJ databases">
        <title>The Genome Sequence of Sphaeroforma arctica JP610.</title>
        <authorList>
            <consortium name="The Broad Institute Genome Sequencing Platform"/>
            <person name="Russ C."/>
            <person name="Cuomo C."/>
            <person name="Young S.K."/>
            <person name="Zeng Q."/>
            <person name="Gargeya S."/>
            <person name="Alvarado L."/>
            <person name="Berlin A."/>
            <person name="Chapman S.B."/>
            <person name="Chen Z."/>
            <person name="Freedman E."/>
            <person name="Gellesch M."/>
            <person name="Goldberg J."/>
            <person name="Griggs A."/>
            <person name="Gujja S."/>
            <person name="Heilman E."/>
            <person name="Heiman D."/>
            <person name="Howarth C."/>
            <person name="Mehta T."/>
            <person name="Neiman D."/>
            <person name="Pearson M."/>
            <person name="Roberts A."/>
            <person name="Saif S."/>
            <person name="Shea T."/>
            <person name="Shenoy N."/>
            <person name="Sisk P."/>
            <person name="Stolte C."/>
            <person name="Sykes S."/>
            <person name="White J."/>
            <person name="Yandava C."/>
            <person name="Burger G."/>
            <person name="Gray M.W."/>
            <person name="Holland P.W.H."/>
            <person name="King N."/>
            <person name="Lang F.B.F."/>
            <person name="Roger A.J."/>
            <person name="Ruiz-Trillo I."/>
            <person name="Haas B."/>
            <person name="Nusbaum C."/>
            <person name="Birren B."/>
        </authorList>
    </citation>
    <scope>NUCLEOTIDE SEQUENCE [LARGE SCALE GENOMIC DNA]</scope>
    <source>
        <strain evidence="7 8">JP610</strain>
    </source>
</reference>
<dbReference type="GO" id="GO:0005634">
    <property type="term" value="C:nucleus"/>
    <property type="evidence" value="ECO:0007669"/>
    <property type="project" value="TreeGrafter"/>
</dbReference>
<sequence length="50" mass="5875">MMRQILSGVEYIHTSKVVHRDLKLENILMMNEETLKISDFGFAAYVEEDE</sequence>
<gene>
    <name evidence="7" type="ORF">SARC_16118</name>
</gene>
<protein>
    <recommendedName>
        <fullName evidence="6">Protein kinase domain-containing protein</fullName>
    </recommendedName>
</protein>
<keyword evidence="3" id="KW-0547">Nucleotide-binding</keyword>
<dbReference type="PROSITE" id="PS00108">
    <property type="entry name" value="PROTEIN_KINASE_ST"/>
    <property type="match status" value="1"/>
</dbReference>
<evidence type="ECO:0000313" key="7">
    <source>
        <dbReference type="EMBL" id="KNC71346.1"/>
    </source>
</evidence>
<dbReference type="PANTHER" id="PTHR24345">
    <property type="entry name" value="SERINE/THREONINE-PROTEIN KINASE PLK"/>
    <property type="match status" value="1"/>
</dbReference>
<dbReference type="AlphaFoldDB" id="A0A0L0F404"/>
<name>A0A0L0F404_9EUKA</name>
<evidence type="ECO:0000256" key="3">
    <source>
        <dbReference type="ARBA" id="ARBA00022741"/>
    </source>
</evidence>
<evidence type="ECO:0000256" key="5">
    <source>
        <dbReference type="ARBA" id="ARBA00022840"/>
    </source>
</evidence>
<dbReference type="Proteomes" id="UP000054560">
    <property type="component" value="Unassembled WGS sequence"/>
</dbReference>
<dbReference type="Gene3D" id="1.10.510.10">
    <property type="entry name" value="Transferase(Phosphotransferase) domain 1"/>
    <property type="match status" value="1"/>
</dbReference>
<dbReference type="GeneID" id="25916622"/>
<dbReference type="GO" id="GO:0005524">
    <property type="term" value="F:ATP binding"/>
    <property type="evidence" value="ECO:0007669"/>
    <property type="project" value="UniProtKB-KW"/>
</dbReference>
<keyword evidence="4" id="KW-0418">Kinase</keyword>
<evidence type="ECO:0000256" key="4">
    <source>
        <dbReference type="ARBA" id="ARBA00022777"/>
    </source>
</evidence>
<dbReference type="Pfam" id="PF00069">
    <property type="entry name" value="Pkinase"/>
    <property type="match status" value="1"/>
</dbReference>
<dbReference type="SUPFAM" id="SSF56112">
    <property type="entry name" value="Protein kinase-like (PK-like)"/>
    <property type="match status" value="1"/>
</dbReference>
<evidence type="ECO:0000256" key="2">
    <source>
        <dbReference type="ARBA" id="ARBA00022679"/>
    </source>
</evidence>
<dbReference type="STRING" id="667725.A0A0L0F404"/>
<keyword evidence="2" id="KW-0808">Transferase</keyword>
<keyword evidence="8" id="KW-1185">Reference proteome</keyword>